<dbReference type="InterPro" id="IPR028241">
    <property type="entry name" value="RAVE2/Rogdi"/>
</dbReference>
<gene>
    <name evidence="1" type="ORF">P43SY_004801</name>
</gene>
<dbReference type="PANTHER" id="PTHR13618:SF1">
    <property type="entry name" value="PROTEIN ROGDI HOMOLOG"/>
    <property type="match status" value="1"/>
</dbReference>
<dbReference type="PANTHER" id="PTHR13618">
    <property type="entry name" value="LEUCINE ZIPPER CONTAINING TRANSCRIPTION FACTOR LZF1"/>
    <property type="match status" value="1"/>
</dbReference>
<organism evidence="1 2">
    <name type="scientific">Pythium insidiosum</name>
    <name type="common">Pythiosis disease agent</name>
    <dbReference type="NCBI Taxonomy" id="114742"/>
    <lineage>
        <taxon>Eukaryota</taxon>
        <taxon>Sar</taxon>
        <taxon>Stramenopiles</taxon>
        <taxon>Oomycota</taxon>
        <taxon>Peronosporomycetes</taxon>
        <taxon>Pythiales</taxon>
        <taxon>Pythiaceae</taxon>
        <taxon>Pythium</taxon>
    </lineage>
</organism>
<name>A0AAD5LRL8_PYTIN</name>
<protein>
    <submittedName>
        <fullName evidence="1">Uncharacterized protein</fullName>
    </submittedName>
</protein>
<dbReference type="GO" id="GO:0043291">
    <property type="term" value="C:RAVE complex"/>
    <property type="evidence" value="ECO:0007669"/>
    <property type="project" value="TreeGrafter"/>
</dbReference>
<dbReference type="EMBL" id="JAKCXM010000022">
    <property type="protein sequence ID" value="KAJ0407373.1"/>
    <property type="molecule type" value="Genomic_DNA"/>
</dbReference>
<dbReference type="AlphaFoldDB" id="A0AAD5LRL8"/>
<dbReference type="Proteomes" id="UP001209570">
    <property type="component" value="Unassembled WGS sequence"/>
</dbReference>
<comment type="caution">
    <text evidence="1">The sequence shown here is derived from an EMBL/GenBank/DDBJ whole genome shotgun (WGS) entry which is preliminary data.</text>
</comment>
<evidence type="ECO:0000313" key="2">
    <source>
        <dbReference type="Proteomes" id="UP001209570"/>
    </source>
</evidence>
<keyword evidence="2" id="KW-1185">Reference proteome</keyword>
<reference evidence="1" key="1">
    <citation type="submission" date="2021-12" db="EMBL/GenBank/DDBJ databases">
        <title>Prjna785345.</title>
        <authorList>
            <person name="Rujirawat T."/>
            <person name="Krajaejun T."/>
        </authorList>
    </citation>
    <scope>NUCLEOTIDE SEQUENCE</scope>
    <source>
        <strain evidence="1">Pi057C3</strain>
    </source>
</reference>
<dbReference type="Pfam" id="PF10259">
    <property type="entry name" value="Rogdi_lz"/>
    <property type="match status" value="1"/>
</dbReference>
<proteinExistence type="predicted"/>
<accession>A0AAD5LRL8</accession>
<sequence length="294" mass="33105">MTLGVRANGAAAEEDEEAQELAAWMQEARRYLLKDVGETLNAALQELERIDFLWGRIRLSKLTLTPAIKADIRVEGHLVVFTSLELKLSRPSRNAPVMASLQQYCVLNQILEFHSVMQTQLSSLQATRDFLSSAQEVLEHGGPSCDVALCLDVLQKMHVDLVAVCRQLRSASNVLRLPSRRRFPYSAYVDHSFKPALPPEVIVDFSIHRGELLMEAFGLALTPKPLMEIPDGCCTKKEFVETVCLCRGQKVEIVDYASISVPIPQIEEMLTHLDEQLLWLVRTRDNIKALLDCH</sequence>
<evidence type="ECO:0000313" key="1">
    <source>
        <dbReference type="EMBL" id="KAJ0407373.1"/>
    </source>
</evidence>